<evidence type="ECO:0000313" key="5">
    <source>
        <dbReference type="Proteomes" id="UP000027120"/>
    </source>
</evidence>
<organism evidence="4 5">
    <name type="scientific">Citrus sinensis</name>
    <name type="common">Sweet orange</name>
    <name type="synonym">Citrus aurantium var. sinensis</name>
    <dbReference type="NCBI Taxonomy" id="2711"/>
    <lineage>
        <taxon>Eukaryota</taxon>
        <taxon>Viridiplantae</taxon>
        <taxon>Streptophyta</taxon>
        <taxon>Embryophyta</taxon>
        <taxon>Tracheophyta</taxon>
        <taxon>Spermatophyta</taxon>
        <taxon>Magnoliopsida</taxon>
        <taxon>eudicotyledons</taxon>
        <taxon>Gunneridae</taxon>
        <taxon>Pentapetalae</taxon>
        <taxon>rosids</taxon>
        <taxon>malvids</taxon>
        <taxon>Sapindales</taxon>
        <taxon>Rutaceae</taxon>
        <taxon>Aurantioideae</taxon>
        <taxon>Citrus</taxon>
    </lineage>
</organism>
<dbReference type="SUPFAM" id="SSF52317">
    <property type="entry name" value="Class I glutamine amidotransferase-like"/>
    <property type="match status" value="1"/>
</dbReference>
<evidence type="ECO:0000313" key="4">
    <source>
        <dbReference type="EMBL" id="KDO41212.1"/>
    </source>
</evidence>
<dbReference type="AlphaFoldDB" id="A0A067DQC0"/>
<accession>A0A067DQC0</accession>
<feature type="non-terminal residue" evidence="4">
    <location>
        <position position="1"/>
    </location>
</feature>
<proteinExistence type="inferred from homology"/>
<dbReference type="GO" id="GO:1903189">
    <property type="term" value="P:glyoxal metabolic process"/>
    <property type="evidence" value="ECO:0000318"/>
    <property type="project" value="GO_Central"/>
</dbReference>
<gene>
    <name evidence="4" type="ORF">CISIN_1g045076mg</name>
</gene>
<dbReference type="EMBL" id="KK785679">
    <property type="protein sequence ID" value="KDO41212.1"/>
    <property type="molecule type" value="Genomic_DNA"/>
</dbReference>
<dbReference type="InterPro" id="IPR029062">
    <property type="entry name" value="Class_I_gatase-like"/>
</dbReference>
<protein>
    <recommendedName>
        <fullName evidence="3">DJ-1/PfpI domain-containing protein</fullName>
    </recommendedName>
</protein>
<dbReference type="STRING" id="2711.A0A067DQC0"/>
<evidence type="ECO:0000256" key="2">
    <source>
        <dbReference type="ARBA" id="ARBA00022737"/>
    </source>
</evidence>
<dbReference type="CDD" id="cd03135">
    <property type="entry name" value="GATase1_DJ-1"/>
    <property type="match status" value="1"/>
</dbReference>
<dbReference type="Proteomes" id="UP000027120">
    <property type="component" value="Unassembled WGS sequence"/>
</dbReference>
<feature type="non-terminal residue" evidence="4">
    <location>
        <position position="145"/>
    </location>
</feature>
<dbReference type="InterPro" id="IPR050325">
    <property type="entry name" value="Prot/Nucl_acid_deglycase"/>
</dbReference>
<feature type="domain" description="DJ-1/PfpI" evidence="3">
    <location>
        <begin position="5"/>
        <end position="131"/>
    </location>
</feature>
<keyword evidence="2" id="KW-0677">Repeat</keyword>
<dbReference type="FunFam" id="3.40.50.880:FF:000015">
    <property type="entry name" value="Protein DJ-1 homolog C"/>
    <property type="match status" value="1"/>
</dbReference>
<comment type="similarity">
    <text evidence="1">Belongs to the peptidase C56 family.</text>
</comment>
<dbReference type="InterPro" id="IPR006287">
    <property type="entry name" value="DJ-1"/>
</dbReference>
<reference evidence="4 5" key="1">
    <citation type="submission" date="2014-04" db="EMBL/GenBank/DDBJ databases">
        <authorList>
            <consortium name="International Citrus Genome Consortium"/>
            <person name="Gmitter F."/>
            <person name="Chen C."/>
            <person name="Farmerie W."/>
            <person name="Harkins T."/>
            <person name="Desany B."/>
            <person name="Mohiuddin M."/>
            <person name="Kodira C."/>
            <person name="Borodovsky M."/>
            <person name="Lomsadze A."/>
            <person name="Burns P."/>
            <person name="Jenkins J."/>
            <person name="Prochnik S."/>
            <person name="Shu S."/>
            <person name="Chapman J."/>
            <person name="Pitluck S."/>
            <person name="Schmutz J."/>
            <person name="Rokhsar D."/>
        </authorList>
    </citation>
    <scope>NUCLEOTIDE SEQUENCE</scope>
</reference>
<keyword evidence="5" id="KW-1185">Reference proteome</keyword>
<sequence length="145" mass="15353">KQLRVDACHGVKIVADALVSDCRDAVFDLIALPVCMPDATNLKESKVLETIVKKQASNGRLYAAVCASPAVALGSWGLLKGLKATCYPSFMEQLAPACAATVESRVQQDGKVVTTRGPGTTMEFAVALVEQLYRKGKADEVSGPL</sequence>
<dbReference type="PANTHER" id="PTHR48094">
    <property type="entry name" value="PROTEIN/NUCLEIC ACID DEGLYCASE DJ-1-RELATED"/>
    <property type="match status" value="1"/>
</dbReference>
<dbReference type="PaxDb" id="2711-XP_006493620.1"/>
<dbReference type="eggNOG" id="KOG2764">
    <property type="taxonomic scope" value="Eukaryota"/>
</dbReference>
<name>A0A067DQC0_CITSI</name>
<dbReference type="NCBIfam" id="TIGR01383">
    <property type="entry name" value="not_thiJ"/>
    <property type="match status" value="1"/>
</dbReference>
<evidence type="ECO:0000256" key="1">
    <source>
        <dbReference type="ARBA" id="ARBA00008542"/>
    </source>
</evidence>
<evidence type="ECO:0000259" key="3">
    <source>
        <dbReference type="Pfam" id="PF01965"/>
    </source>
</evidence>
<dbReference type="SMR" id="A0A067DQC0"/>
<dbReference type="PANTHER" id="PTHR48094:SF12">
    <property type="entry name" value="PARKINSON DISEASE PROTEIN 7 HOMOLOG"/>
    <property type="match status" value="1"/>
</dbReference>
<dbReference type="Gene3D" id="3.40.50.880">
    <property type="match status" value="1"/>
</dbReference>
<dbReference type="GO" id="GO:0005737">
    <property type="term" value="C:cytoplasm"/>
    <property type="evidence" value="ECO:0000318"/>
    <property type="project" value="GO_Central"/>
</dbReference>
<dbReference type="InterPro" id="IPR002818">
    <property type="entry name" value="DJ-1/PfpI"/>
</dbReference>
<dbReference type="Pfam" id="PF01965">
    <property type="entry name" value="DJ-1_PfpI"/>
    <property type="match status" value="1"/>
</dbReference>